<sequence>MSRRVLTLLTAVVTLLLATASPATASATTVAAVSTTIGTTNVTPMWGPQLPKVVHDANSGWYYTATMDGSGSAYPWQARIWKSPNGTSWTLAATLNQYVYQPPALLLDSGNRLWLTVPCYTGGQCYPGVTPLAGGVNQYVYLVRLQFTTVLGDGSLSLTTWNDHSVRTTSAERYYGGIAIDDDRRYVYHAYSRSNWDLYVARFDTWTNTETVTYVASPGVNEAYLYPRVRPGTASGEVWLSFNQTELNTGSSATIHGVQLWRSTDGGATFPSRFMVASCPSPDGTANWCDAVDLVIDGANAPHVLFYKKISGVSHLYYWKGNAGSVTLPGSPVDLGGYDNHAQIVLGAAGERFVFGTLAGAPDNVLRVLRSTTGTSWSTETHAVSGADRTYSPNLMRRESGSFHTNGSEIFRMLLSSRPSGGSVYSRLDFLTYTAT</sequence>
<evidence type="ECO:0008006" key="4">
    <source>
        <dbReference type="Google" id="ProtNLM"/>
    </source>
</evidence>
<reference evidence="2 3" key="1">
    <citation type="submission" date="2023-02" db="EMBL/GenBank/DDBJ databases">
        <authorList>
            <person name="Mo P."/>
        </authorList>
    </citation>
    <scope>NUCLEOTIDE SEQUENCE [LARGE SCALE GENOMIC DNA]</scope>
    <source>
        <strain evidence="2 3">HUAS 3</strain>
    </source>
</reference>
<dbReference type="EMBL" id="CP118615">
    <property type="protein sequence ID" value="WDZ82656.1"/>
    <property type="molecule type" value="Genomic_DNA"/>
</dbReference>
<feature type="chain" id="PRO_5046841191" description="BNR repeat-containing family member" evidence="1">
    <location>
        <begin position="26"/>
        <end position="436"/>
    </location>
</feature>
<dbReference type="Proteomes" id="UP001219605">
    <property type="component" value="Chromosome"/>
</dbReference>
<gene>
    <name evidence="2" type="ORF">PVK37_19505</name>
</gene>
<name>A0ABY7ZI92_9ACTN</name>
<dbReference type="RefSeq" id="WP_275028942.1">
    <property type="nucleotide sequence ID" value="NZ_CP118615.1"/>
</dbReference>
<feature type="signal peptide" evidence="1">
    <location>
        <begin position="1"/>
        <end position="25"/>
    </location>
</feature>
<keyword evidence="1" id="KW-0732">Signal</keyword>
<keyword evidence="3" id="KW-1185">Reference proteome</keyword>
<accession>A0ABY7ZI92</accession>
<protein>
    <recommendedName>
        <fullName evidence="4">BNR repeat-containing family member</fullName>
    </recommendedName>
</protein>
<evidence type="ECO:0000256" key="1">
    <source>
        <dbReference type="SAM" id="SignalP"/>
    </source>
</evidence>
<evidence type="ECO:0000313" key="3">
    <source>
        <dbReference type="Proteomes" id="UP001219605"/>
    </source>
</evidence>
<proteinExistence type="predicted"/>
<evidence type="ECO:0000313" key="2">
    <source>
        <dbReference type="EMBL" id="WDZ82656.1"/>
    </source>
</evidence>
<organism evidence="2 3">
    <name type="scientific">Micromonospora cathayae</name>
    <dbReference type="NCBI Taxonomy" id="3028804"/>
    <lineage>
        <taxon>Bacteria</taxon>
        <taxon>Bacillati</taxon>
        <taxon>Actinomycetota</taxon>
        <taxon>Actinomycetes</taxon>
        <taxon>Micromonosporales</taxon>
        <taxon>Micromonosporaceae</taxon>
        <taxon>Micromonospora</taxon>
    </lineage>
</organism>